<reference evidence="4 5" key="1">
    <citation type="journal article" date="2020" name="Biotechnol. Biofuels">
        <title>New insights from the biogas microbiome by comprehensive genome-resolved metagenomics of nearly 1600 species originating from multiple anaerobic digesters.</title>
        <authorList>
            <person name="Campanaro S."/>
            <person name="Treu L."/>
            <person name="Rodriguez-R L.M."/>
            <person name="Kovalovszki A."/>
            <person name="Ziels R.M."/>
            <person name="Maus I."/>
            <person name="Zhu X."/>
            <person name="Kougias P.G."/>
            <person name="Basile A."/>
            <person name="Luo G."/>
            <person name="Schluter A."/>
            <person name="Konstantinidis K.T."/>
            <person name="Angelidaki I."/>
        </authorList>
    </citation>
    <scope>NUCLEOTIDE SEQUENCE [LARGE SCALE GENOMIC DNA]</scope>
    <source>
        <strain evidence="4">AS27yjCOA_65</strain>
    </source>
</reference>
<dbReference type="Gene3D" id="2.40.30.170">
    <property type="match status" value="1"/>
</dbReference>
<dbReference type="GO" id="GO:0015562">
    <property type="term" value="F:efflux transmembrane transporter activity"/>
    <property type="evidence" value="ECO:0007669"/>
    <property type="project" value="TreeGrafter"/>
</dbReference>
<gene>
    <name evidence="4" type="ORF">GYA55_11145</name>
</gene>
<name>A0A7X9FSV3_9DELT</name>
<evidence type="ECO:0000256" key="1">
    <source>
        <dbReference type="ARBA" id="ARBA00009477"/>
    </source>
</evidence>
<dbReference type="Pfam" id="PF25954">
    <property type="entry name" value="Beta-barrel_RND_2"/>
    <property type="match status" value="1"/>
</dbReference>
<feature type="domain" description="CusB-like beta-barrel" evidence="2">
    <location>
        <begin position="48"/>
        <end position="116"/>
    </location>
</feature>
<dbReference type="GO" id="GO:1990281">
    <property type="term" value="C:efflux pump complex"/>
    <property type="evidence" value="ECO:0007669"/>
    <property type="project" value="TreeGrafter"/>
</dbReference>
<proteinExistence type="inferred from homology"/>
<accession>A0A7X9FSV3</accession>
<evidence type="ECO:0000259" key="3">
    <source>
        <dbReference type="Pfam" id="PF25989"/>
    </source>
</evidence>
<feature type="domain" description="YknX-like C-terminal permuted SH3-like" evidence="3">
    <location>
        <begin position="125"/>
        <end position="190"/>
    </location>
</feature>
<dbReference type="EMBL" id="JAAZON010000508">
    <property type="protein sequence ID" value="NMC63707.1"/>
    <property type="molecule type" value="Genomic_DNA"/>
</dbReference>
<organism evidence="4 5">
    <name type="scientific">SAR324 cluster bacterium</name>
    <dbReference type="NCBI Taxonomy" id="2024889"/>
    <lineage>
        <taxon>Bacteria</taxon>
        <taxon>Deltaproteobacteria</taxon>
        <taxon>SAR324 cluster</taxon>
    </lineage>
</organism>
<dbReference type="Pfam" id="PF25989">
    <property type="entry name" value="YknX_C"/>
    <property type="match status" value="1"/>
</dbReference>
<comment type="similarity">
    <text evidence="1">Belongs to the membrane fusion protein (MFP) (TC 8.A.1) family.</text>
</comment>
<dbReference type="InterPro" id="IPR006143">
    <property type="entry name" value="RND_pump_MFP"/>
</dbReference>
<comment type="caution">
    <text evidence="4">The sequence shown here is derived from an EMBL/GenBank/DDBJ whole genome shotgun (WGS) entry which is preliminary data.</text>
</comment>
<dbReference type="PANTHER" id="PTHR30469">
    <property type="entry name" value="MULTIDRUG RESISTANCE PROTEIN MDTA"/>
    <property type="match status" value="1"/>
</dbReference>
<evidence type="ECO:0000313" key="5">
    <source>
        <dbReference type="Proteomes" id="UP000524246"/>
    </source>
</evidence>
<dbReference type="SUPFAM" id="SSF111369">
    <property type="entry name" value="HlyD-like secretion proteins"/>
    <property type="match status" value="1"/>
</dbReference>
<dbReference type="NCBIfam" id="TIGR01730">
    <property type="entry name" value="RND_mfp"/>
    <property type="match status" value="1"/>
</dbReference>
<dbReference type="Gene3D" id="2.40.50.100">
    <property type="match status" value="1"/>
</dbReference>
<protein>
    <submittedName>
        <fullName evidence="4">Efflux RND transporter periplasmic adaptor subunit</fullName>
    </submittedName>
</protein>
<dbReference type="PANTHER" id="PTHR30469:SF38">
    <property type="entry name" value="HLYD FAMILY SECRETION PROTEIN"/>
    <property type="match status" value="1"/>
</dbReference>
<dbReference type="InterPro" id="IPR058637">
    <property type="entry name" value="YknX-like_C"/>
</dbReference>
<dbReference type="Proteomes" id="UP000524246">
    <property type="component" value="Unassembled WGS sequence"/>
</dbReference>
<dbReference type="AlphaFoldDB" id="A0A7X9FSV3"/>
<sequence length="193" mass="20822">EAETMLGYASIRAPFNGIITKKLADVGDLAMPGRPIVEMEDPSALRFEANVPETLFHNIKISSELDIEIAGLSAPIKGVVAELSPTADPNSRTFLVKFDLPNEARLRAGQFGHVSVPSNAETLISIPKAAIVNRGQMEVVYVVRDGKAWLRLVRTGKQIGESFEILSGLEDGEVIVADGASDLRDGQLVQEVK</sequence>
<evidence type="ECO:0000313" key="4">
    <source>
        <dbReference type="EMBL" id="NMC63707.1"/>
    </source>
</evidence>
<dbReference type="InterPro" id="IPR058792">
    <property type="entry name" value="Beta-barrel_RND_2"/>
</dbReference>
<feature type="non-terminal residue" evidence="4">
    <location>
        <position position="1"/>
    </location>
</feature>
<dbReference type="Gene3D" id="2.40.420.20">
    <property type="match status" value="1"/>
</dbReference>
<evidence type="ECO:0000259" key="2">
    <source>
        <dbReference type="Pfam" id="PF25954"/>
    </source>
</evidence>